<feature type="transmembrane region" description="Helical" evidence="1">
    <location>
        <begin position="12"/>
        <end position="31"/>
    </location>
</feature>
<keyword evidence="1" id="KW-0812">Transmembrane</keyword>
<dbReference type="Proteomes" id="UP001556196">
    <property type="component" value="Unassembled WGS sequence"/>
</dbReference>
<evidence type="ECO:0000256" key="1">
    <source>
        <dbReference type="SAM" id="Phobius"/>
    </source>
</evidence>
<sequence length="367" mass="38822">MRPRLTSLITALWGFVLVGALIAAGAAVMLLRDRLNAATEDALAEAVTMRSQGLALDFARALHEEWNGARTIASEIAPRDLEAVRSSLDLVVGDGSRVSWAGIAAIDGRVTVASGGLLEGQDVSSRPWFQRGLEGDFAGDVHDALLLAKLLPSIDGEPRRFLDLSTPVKIGNDTVAVLGLHLDAAWAKKHVAESAKAMGIDAFLVDPSGNVMLSSTDDPATALDLPSIRAAQLGAAATSLETWPDGKSYFTTVLPKFGYADLPSFGWSLVARIDDGAFSKRGLAISQYVALYLAGIGLLLSVLTAVFVTTFLSPLRRLANNAAIILRGDEVYPFETRSSEEAALLSAAIARLQHNQMNESPAVASSS</sequence>
<name>A0ABV3QZN4_9HYPH</name>
<dbReference type="RefSeq" id="WP_367723684.1">
    <property type="nucleotide sequence ID" value="NZ_JBFOCH010000069.1"/>
</dbReference>
<accession>A0ABV3QZN4</accession>
<evidence type="ECO:0000313" key="2">
    <source>
        <dbReference type="EMBL" id="MEW9806549.1"/>
    </source>
</evidence>
<evidence type="ECO:0000313" key="3">
    <source>
        <dbReference type="Proteomes" id="UP001556196"/>
    </source>
</evidence>
<dbReference type="EMBL" id="JBFOCI010000003">
    <property type="protein sequence ID" value="MEW9806549.1"/>
    <property type="molecule type" value="Genomic_DNA"/>
</dbReference>
<reference evidence="2 3" key="1">
    <citation type="submission" date="2024-06" db="EMBL/GenBank/DDBJ databases">
        <authorList>
            <person name="Tuo L."/>
        </authorList>
    </citation>
    <scope>NUCLEOTIDE SEQUENCE [LARGE SCALE GENOMIC DNA]</scope>
    <source>
        <strain evidence="2 3">ZMM04-5</strain>
    </source>
</reference>
<dbReference type="CDD" id="cd18774">
    <property type="entry name" value="PDC2_HK_sensor"/>
    <property type="match status" value="1"/>
</dbReference>
<keyword evidence="3" id="KW-1185">Reference proteome</keyword>
<organism evidence="2 3">
    <name type="scientific">Mesorhizobium marinum</name>
    <dbReference type="NCBI Taxonomy" id="3228790"/>
    <lineage>
        <taxon>Bacteria</taxon>
        <taxon>Pseudomonadati</taxon>
        <taxon>Pseudomonadota</taxon>
        <taxon>Alphaproteobacteria</taxon>
        <taxon>Hyphomicrobiales</taxon>
        <taxon>Phyllobacteriaceae</taxon>
        <taxon>Mesorhizobium</taxon>
    </lineage>
</organism>
<comment type="caution">
    <text evidence="2">The sequence shown here is derived from an EMBL/GenBank/DDBJ whole genome shotgun (WGS) entry which is preliminary data.</text>
</comment>
<proteinExistence type="predicted"/>
<feature type="transmembrane region" description="Helical" evidence="1">
    <location>
        <begin position="289"/>
        <end position="312"/>
    </location>
</feature>
<gene>
    <name evidence="2" type="ORF">ABUE31_11200</name>
</gene>
<keyword evidence="1" id="KW-0472">Membrane</keyword>
<dbReference type="Gene3D" id="3.30.450.20">
    <property type="entry name" value="PAS domain"/>
    <property type="match status" value="1"/>
</dbReference>
<protein>
    <submittedName>
        <fullName evidence="2">Cache domain-containing protein</fullName>
    </submittedName>
</protein>
<keyword evidence="1" id="KW-1133">Transmembrane helix</keyword>